<dbReference type="SUPFAM" id="SSF47384">
    <property type="entry name" value="Homodimeric domain of signal transducing histidine kinase"/>
    <property type="match status" value="1"/>
</dbReference>
<feature type="domain" description="Histidine kinase" evidence="11">
    <location>
        <begin position="338"/>
        <end position="539"/>
    </location>
</feature>
<evidence type="ECO:0000256" key="5">
    <source>
        <dbReference type="ARBA" id="ARBA00022741"/>
    </source>
</evidence>
<dbReference type="Pfam" id="PF00989">
    <property type="entry name" value="PAS"/>
    <property type="match status" value="1"/>
</dbReference>
<feature type="domain" description="PAC" evidence="13">
    <location>
        <begin position="147"/>
        <end position="199"/>
    </location>
</feature>
<keyword evidence="10" id="KW-0812">Transmembrane</keyword>
<evidence type="ECO:0000256" key="6">
    <source>
        <dbReference type="ARBA" id="ARBA00022777"/>
    </source>
</evidence>
<dbReference type="Gene3D" id="1.10.287.130">
    <property type="match status" value="1"/>
</dbReference>
<evidence type="ECO:0000256" key="9">
    <source>
        <dbReference type="SAM" id="Coils"/>
    </source>
</evidence>
<dbReference type="GO" id="GO:0000155">
    <property type="term" value="F:phosphorelay sensor kinase activity"/>
    <property type="evidence" value="ECO:0007669"/>
    <property type="project" value="InterPro"/>
</dbReference>
<evidence type="ECO:0000256" key="2">
    <source>
        <dbReference type="ARBA" id="ARBA00012438"/>
    </source>
</evidence>
<organism evidence="14 15">
    <name type="scientific">Shouchella clausii</name>
    <name type="common">Alkalihalobacillus clausii</name>
    <dbReference type="NCBI Taxonomy" id="79880"/>
    <lineage>
        <taxon>Bacteria</taxon>
        <taxon>Bacillati</taxon>
        <taxon>Bacillota</taxon>
        <taxon>Bacilli</taxon>
        <taxon>Bacillales</taxon>
        <taxon>Bacillaceae</taxon>
        <taxon>Shouchella</taxon>
    </lineage>
</organism>
<reference evidence="14 15" key="1">
    <citation type="submission" date="2017-07" db="EMBL/GenBank/DDBJ databases">
        <title>Isolation and whole genome analysis of endospore-forming bacteria from heroin.</title>
        <authorList>
            <person name="Kalinowski J."/>
            <person name="Ahrens B."/>
            <person name="Al-Dilaimi A."/>
            <person name="Winkler A."/>
            <person name="Wibberg D."/>
            <person name="Schleenbecker U."/>
            <person name="Ruckert C."/>
            <person name="Wolfel R."/>
            <person name="Grass G."/>
        </authorList>
    </citation>
    <scope>NUCLEOTIDE SEQUENCE [LARGE SCALE GENOMIC DNA]</scope>
    <source>
        <strain evidence="14 15">7523-2</strain>
    </source>
</reference>
<dbReference type="Pfam" id="PF08448">
    <property type="entry name" value="PAS_4"/>
    <property type="match status" value="1"/>
</dbReference>
<keyword evidence="6 14" id="KW-0418">Kinase</keyword>
<accession>A0A268S6C7</accession>
<feature type="transmembrane region" description="Helical" evidence="10">
    <location>
        <begin position="7"/>
        <end position="29"/>
    </location>
</feature>
<evidence type="ECO:0000256" key="1">
    <source>
        <dbReference type="ARBA" id="ARBA00000085"/>
    </source>
</evidence>
<dbReference type="Proteomes" id="UP000216133">
    <property type="component" value="Unassembled WGS sequence"/>
</dbReference>
<dbReference type="EMBL" id="NPBS01000001">
    <property type="protein sequence ID" value="PAF28085.1"/>
    <property type="molecule type" value="Genomic_DNA"/>
</dbReference>
<proteinExistence type="predicted"/>
<evidence type="ECO:0000259" key="11">
    <source>
        <dbReference type="PROSITE" id="PS50109"/>
    </source>
</evidence>
<evidence type="ECO:0000256" key="4">
    <source>
        <dbReference type="ARBA" id="ARBA00022679"/>
    </source>
</evidence>
<sequence>MKQRTKILLLYLFCSIVWVVGSDLVLLAFDQEVIPLFQGMKGIVFVLASSVFIYLLISKTEKLQELEEEKEKIETLINSMVDFVNFKDGEGRWIQTNDYGLKLYQLENVDYRGKKDSELAAYSKASREPLLYCEHTDNLTWERGETTRTEEVFPMEDGTKKTFDTIKTPIYDENGKRKGLVVIGRDITERKKAEKRLAESELRYKALFDHNPELVYRIDLHGNIVDLNDKFMQVTGYKQEDALGKSILTYVQPDDHERLRWKLEQVKLTRKAHQCNQVRIDHRYGDRVIVNCASVPIIIDNELVGITGYATNITKILETEEKLRTTEKLAVVGELAAGIAHEIRNPLTSLRGFVQLFQDESKENNPLHRIMLDELERINTIASELLVLSRPQEVVFQRCNLRQVLGDVVQLMETGAQLNGATLCLQAEEGLSLECDPNQLKQLFINVVKNAAESGASAIVVRAFPSRTQICVAVEDNGCGISGDRIERLGEPFYSQKERGTGLGLTISHKIVDAHHGAIQYKSELGTGTTVFISLPKVQ</sequence>
<dbReference type="SMART" id="SM00387">
    <property type="entry name" value="HATPase_c"/>
    <property type="match status" value="1"/>
</dbReference>
<dbReference type="InterPro" id="IPR036097">
    <property type="entry name" value="HisK_dim/P_sf"/>
</dbReference>
<dbReference type="PRINTS" id="PR00344">
    <property type="entry name" value="BCTRLSENSOR"/>
</dbReference>
<evidence type="ECO:0000256" key="10">
    <source>
        <dbReference type="SAM" id="Phobius"/>
    </source>
</evidence>
<dbReference type="InterPro" id="IPR036890">
    <property type="entry name" value="HATPase_C_sf"/>
</dbReference>
<dbReference type="Pfam" id="PF02518">
    <property type="entry name" value="HATPase_c"/>
    <property type="match status" value="1"/>
</dbReference>
<keyword evidence="3" id="KW-0597">Phosphoprotein</keyword>
<evidence type="ECO:0000256" key="7">
    <source>
        <dbReference type="ARBA" id="ARBA00022840"/>
    </source>
</evidence>
<dbReference type="InterPro" id="IPR003661">
    <property type="entry name" value="HisK_dim/P_dom"/>
</dbReference>
<dbReference type="PROSITE" id="PS50109">
    <property type="entry name" value="HIS_KIN"/>
    <property type="match status" value="1"/>
</dbReference>
<keyword evidence="10" id="KW-0472">Membrane</keyword>
<dbReference type="EC" id="2.7.13.3" evidence="2"/>
<comment type="catalytic activity">
    <reaction evidence="1">
        <text>ATP + protein L-histidine = ADP + protein N-phospho-L-histidine.</text>
        <dbReference type="EC" id="2.7.13.3"/>
    </reaction>
</comment>
<feature type="domain" description="PAS" evidence="12">
    <location>
        <begin position="200"/>
        <end position="266"/>
    </location>
</feature>
<comment type="caution">
    <text evidence="14">The sequence shown here is derived from an EMBL/GenBank/DDBJ whole genome shotgun (WGS) entry which is preliminary data.</text>
</comment>
<keyword evidence="7" id="KW-0067">ATP-binding</keyword>
<dbReference type="PANTHER" id="PTHR43065">
    <property type="entry name" value="SENSOR HISTIDINE KINASE"/>
    <property type="match status" value="1"/>
</dbReference>
<keyword evidence="5" id="KW-0547">Nucleotide-binding</keyword>
<dbReference type="GO" id="GO:0005524">
    <property type="term" value="F:ATP binding"/>
    <property type="evidence" value="ECO:0007669"/>
    <property type="project" value="UniProtKB-KW"/>
</dbReference>
<dbReference type="Pfam" id="PF00512">
    <property type="entry name" value="HisKA"/>
    <property type="match status" value="1"/>
</dbReference>
<dbReference type="RefSeq" id="WP_095238716.1">
    <property type="nucleotide sequence ID" value="NZ_JAROAR010000006.1"/>
</dbReference>
<dbReference type="InterPro" id="IPR005467">
    <property type="entry name" value="His_kinase_dom"/>
</dbReference>
<keyword evidence="4" id="KW-0808">Transferase</keyword>
<dbReference type="InterPro" id="IPR000700">
    <property type="entry name" value="PAS-assoc_C"/>
</dbReference>
<dbReference type="PROSITE" id="PS50113">
    <property type="entry name" value="PAC"/>
    <property type="match status" value="1"/>
</dbReference>
<dbReference type="Gene3D" id="3.30.450.20">
    <property type="entry name" value="PAS domain"/>
    <property type="match status" value="2"/>
</dbReference>
<dbReference type="InterPro" id="IPR003594">
    <property type="entry name" value="HATPase_dom"/>
</dbReference>
<dbReference type="CDD" id="cd00082">
    <property type="entry name" value="HisKA"/>
    <property type="match status" value="1"/>
</dbReference>
<dbReference type="InterPro" id="IPR013767">
    <property type="entry name" value="PAS_fold"/>
</dbReference>
<dbReference type="Gene3D" id="3.30.565.10">
    <property type="entry name" value="Histidine kinase-like ATPase, C-terminal domain"/>
    <property type="match status" value="1"/>
</dbReference>
<dbReference type="NCBIfam" id="TIGR00229">
    <property type="entry name" value="sensory_box"/>
    <property type="match status" value="2"/>
</dbReference>
<dbReference type="SUPFAM" id="SSF55874">
    <property type="entry name" value="ATPase domain of HSP90 chaperone/DNA topoisomerase II/histidine kinase"/>
    <property type="match status" value="1"/>
</dbReference>
<dbReference type="InterPro" id="IPR000014">
    <property type="entry name" value="PAS"/>
</dbReference>
<dbReference type="SUPFAM" id="SSF55785">
    <property type="entry name" value="PYP-like sensor domain (PAS domain)"/>
    <property type="match status" value="2"/>
</dbReference>
<keyword evidence="10" id="KW-1133">Transmembrane helix</keyword>
<dbReference type="AlphaFoldDB" id="A0A268S6C7"/>
<gene>
    <name evidence="14" type="ORF">CHH61_00325</name>
</gene>
<protein>
    <recommendedName>
        <fullName evidence="2">histidine kinase</fullName>
        <ecNumber evidence="2">2.7.13.3</ecNumber>
    </recommendedName>
</protein>
<dbReference type="InterPro" id="IPR035965">
    <property type="entry name" value="PAS-like_dom_sf"/>
</dbReference>
<dbReference type="SMART" id="SM00091">
    <property type="entry name" value="PAS"/>
    <property type="match status" value="2"/>
</dbReference>
<name>A0A268S6C7_SHOCL</name>
<evidence type="ECO:0000259" key="13">
    <source>
        <dbReference type="PROSITE" id="PS50113"/>
    </source>
</evidence>
<dbReference type="InterPro" id="IPR004358">
    <property type="entry name" value="Sig_transdc_His_kin-like_C"/>
</dbReference>
<evidence type="ECO:0000256" key="8">
    <source>
        <dbReference type="ARBA" id="ARBA00023012"/>
    </source>
</evidence>
<dbReference type="PANTHER" id="PTHR43065:SF34">
    <property type="entry name" value="SPORULATION KINASE A"/>
    <property type="match status" value="1"/>
</dbReference>
<dbReference type="SMART" id="SM00388">
    <property type="entry name" value="HisKA"/>
    <property type="match status" value="1"/>
</dbReference>
<evidence type="ECO:0000259" key="12">
    <source>
        <dbReference type="PROSITE" id="PS50112"/>
    </source>
</evidence>
<keyword evidence="8" id="KW-0902">Two-component regulatory system</keyword>
<feature type="coiled-coil region" evidence="9">
    <location>
        <begin position="56"/>
        <end position="83"/>
    </location>
</feature>
<evidence type="ECO:0000256" key="3">
    <source>
        <dbReference type="ARBA" id="ARBA00022553"/>
    </source>
</evidence>
<evidence type="ECO:0000313" key="15">
    <source>
        <dbReference type="Proteomes" id="UP000216133"/>
    </source>
</evidence>
<evidence type="ECO:0000313" key="14">
    <source>
        <dbReference type="EMBL" id="PAF28085.1"/>
    </source>
</evidence>
<dbReference type="GO" id="GO:0006355">
    <property type="term" value="P:regulation of DNA-templated transcription"/>
    <property type="evidence" value="ECO:0007669"/>
    <property type="project" value="InterPro"/>
</dbReference>
<feature type="transmembrane region" description="Helical" evidence="10">
    <location>
        <begin position="35"/>
        <end position="57"/>
    </location>
</feature>
<keyword evidence="9" id="KW-0175">Coiled coil</keyword>
<dbReference type="CDD" id="cd00130">
    <property type="entry name" value="PAS"/>
    <property type="match status" value="2"/>
</dbReference>
<dbReference type="InterPro" id="IPR013656">
    <property type="entry name" value="PAS_4"/>
</dbReference>
<dbReference type="PROSITE" id="PS50112">
    <property type="entry name" value="PAS"/>
    <property type="match status" value="1"/>
</dbReference>